<dbReference type="AlphaFoldDB" id="A0A511Y5B6"/>
<reference evidence="1 2" key="1">
    <citation type="submission" date="2019-07" db="EMBL/GenBank/DDBJ databases">
        <title>Whole genome shotgun sequence of Chryseobacterium lathyri NBRC 105250.</title>
        <authorList>
            <person name="Hosoyama A."/>
            <person name="Uohara A."/>
            <person name="Ohji S."/>
            <person name="Ichikawa N."/>
        </authorList>
    </citation>
    <scope>NUCLEOTIDE SEQUENCE [LARGE SCALE GENOMIC DNA]</scope>
    <source>
        <strain evidence="1 2">NBRC 105250</strain>
    </source>
</reference>
<comment type="caution">
    <text evidence="1">The sequence shown here is derived from an EMBL/GenBank/DDBJ whole genome shotgun (WGS) entry which is preliminary data.</text>
</comment>
<sequence>MAFPDIIITLNSVCLKLIYQAQIKHIPCRKENAFKDIIPDHVRKFHNNEYEILQKIYRNNALFLNQR</sequence>
<protein>
    <submittedName>
        <fullName evidence="1">Uncharacterized protein</fullName>
    </submittedName>
</protein>
<gene>
    <name evidence="1" type="ORF">CLA01_04630</name>
</gene>
<name>A0A511Y5B6_9FLAO</name>
<dbReference type="EMBL" id="BJYI01000001">
    <property type="protein sequence ID" value="GEN70391.1"/>
    <property type="molecule type" value="Genomic_DNA"/>
</dbReference>
<accession>A0A511Y5B6</accession>
<evidence type="ECO:0000313" key="1">
    <source>
        <dbReference type="EMBL" id="GEN70391.1"/>
    </source>
</evidence>
<dbReference type="Proteomes" id="UP000321150">
    <property type="component" value="Unassembled WGS sequence"/>
</dbReference>
<evidence type="ECO:0000313" key="2">
    <source>
        <dbReference type="Proteomes" id="UP000321150"/>
    </source>
</evidence>
<organism evidence="1 2">
    <name type="scientific">Chryseobacterium lathyri</name>
    <dbReference type="NCBI Taxonomy" id="395933"/>
    <lineage>
        <taxon>Bacteria</taxon>
        <taxon>Pseudomonadati</taxon>
        <taxon>Bacteroidota</taxon>
        <taxon>Flavobacteriia</taxon>
        <taxon>Flavobacteriales</taxon>
        <taxon>Weeksellaceae</taxon>
        <taxon>Chryseobacterium group</taxon>
        <taxon>Chryseobacterium</taxon>
    </lineage>
</organism>
<proteinExistence type="predicted"/>